<name>A0A6G3T389_STRAQ</name>
<gene>
    <name evidence="1" type="ORF">G3I43_36420</name>
</gene>
<dbReference type="AlphaFoldDB" id="A0A6G3T389"/>
<organism evidence="1">
    <name type="scientific">Streptomyces anulatus</name>
    <name type="common">Streptomyces chrysomallus</name>
    <dbReference type="NCBI Taxonomy" id="1892"/>
    <lineage>
        <taxon>Bacteria</taxon>
        <taxon>Bacillati</taxon>
        <taxon>Actinomycetota</taxon>
        <taxon>Actinomycetes</taxon>
        <taxon>Kitasatosporales</taxon>
        <taxon>Streptomycetaceae</taxon>
        <taxon>Streptomyces</taxon>
    </lineage>
</organism>
<dbReference type="EMBL" id="JAAGMK010001028">
    <property type="protein sequence ID" value="NEB89600.1"/>
    <property type="molecule type" value="Genomic_DNA"/>
</dbReference>
<protein>
    <recommendedName>
        <fullName evidence="2">Nucleotidyltransferase domain-containing protein</fullName>
    </recommendedName>
</protein>
<dbReference type="SUPFAM" id="SSF81301">
    <property type="entry name" value="Nucleotidyltransferase"/>
    <property type="match status" value="1"/>
</dbReference>
<evidence type="ECO:0000313" key="1">
    <source>
        <dbReference type="EMBL" id="NEB89600.1"/>
    </source>
</evidence>
<dbReference type="InterPro" id="IPR043519">
    <property type="entry name" value="NT_sf"/>
</dbReference>
<reference evidence="1" key="1">
    <citation type="submission" date="2020-01" db="EMBL/GenBank/DDBJ databases">
        <title>Insect and environment-associated Actinomycetes.</title>
        <authorList>
            <person name="Currrie C."/>
            <person name="Chevrette M."/>
            <person name="Carlson C."/>
            <person name="Stubbendieck R."/>
            <person name="Wendt-Pienkowski E."/>
        </authorList>
    </citation>
    <scope>NUCLEOTIDE SEQUENCE</scope>
    <source>
        <strain evidence="1">SID505</strain>
    </source>
</reference>
<sequence>MVRQVEGEAYGMDNTTEEEWLAPLRERQLIPEGTRAAFIVGSVARGWNNPRSDYDIYLVSDPLHIAADATDAIPVPLDPPVVSVEVFYAQDKRWEVKYWSDAQIDQLLAKVSWEAYEQGTVAGNVLTEVEELMLARLGHCVPLIGADWVEERCERLGRTAFRSFVIARSLGEADTYVEDALGQMEAGDLESAVLSARLAFGHAVDALLEGTGEFGSHQPKWRANRFKAAVPGVLTFDEYWAIETMQTYDNTDPRPWIKNVLALCQDIAMRVDVS</sequence>
<comment type="caution">
    <text evidence="1">The sequence shown here is derived from an EMBL/GenBank/DDBJ whole genome shotgun (WGS) entry which is preliminary data.</text>
</comment>
<evidence type="ECO:0008006" key="2">
    <source>
        <dbReference type="Google" id="ProtNLM"/>
    </source>
</evidence>
<accession>A0A6G3T389</accession>
<proteinExistence type="predicted"/>